<accession>A0A5C0XPF8</accession>
<dbReference type="InterPro" id="IPR014484">
    <property type="entry name" value="UCP016792"/>
</dbReference>
<proteinExistence type="predicted"/>
<dbReference type="AlphaFoldDB" id="A0A5C0XPF8"/>
<name>A0A5C0XPF8_PYRFU</name>
<dbReference type="GeneID" id="13301518"/>
<dbReference type="Pfam" id="PF13636">
    <property type="entry name" value="Methyltranf_PUA"/>
    <property type="match status" value="1"/>
</dbReference>
<dbReference type="RefSeq" id="WP_011012052.1">
    <property type="nucleotide sequence ID" value="NC_003413.1"/>
</dbReference>
<organism evidence="2 3">
    <name type="scientific">Pyrococcus furiosus (strain ATCC 43587 / DSM 3638 / JCM 8422 / Vc1)</name>
    <dbReference type="NCBI Taxonomy" id="186497"/>
    <lineage>
        <taxon>Archaea</taxon>
        <taxon>Methanobacteriati</taxon>
        <taxon>Methanobacteriota</taxon>
        <taxon>Thermococci</taxon>
        <taxon>Thermococcales</taxon>
        <taxon>Thermococcaceae</taxon>
        <taxon>Pyrococcus</taxon>
    </lineage>
</organism>
<evidence type="ECO:0000259" key="1">
    <source>
        <dbReference type="Pfam" id="PF13636"/>
    </source>
</evidence>
<feature type="domain" description="rRNA small subunit methyltransferase F RNA-binding PUA-like" evidence="1">
    <location>
        <begin position="79"/>
        <end position="127"/>
    </location>
</feature>
<protein>
    <recommendedName>
        <fullName evidence="1">rRNA small subunit methyltransferase F RNA-binding PUA-like domain-containing protein</fullName>
    </recommendedName>
</protein>
<dbReference type="GeneID" id="41712724"/>
<evidence type="ECO:0000313" key="3">
    <source>
        <dbReference type="Proteomes" id="UP000324354"/>
    </source>
</evidence>
<dbReference type="Gene3D" id="2.30.130.60">
    <property type="match status" value="1"/>
</dbReference>
<dbReference type="EMBL" id="CP023154">
    <property type="protein sequence ID" value="QEK78582.1"/>
    <property type="molecule type" value="Genomic_DNA"/>
</dbReference>
<dbReference type="OrthoDB" id="50259at2157"/>
<dbReference type="Proteomes" id="UP000324354">
    <property type="component" value="Chromosome"/>
</dbReference>
<dbReference type="InterPro" id="IPR027391">
    <property type="entry name" value="Nol1_Nop2_Fmu_2"/>
</dbReference>
<evidence type="ECO:0000313" key="2">
    <source>
        <dbReference type="EMBL" id="QEK78582.1"/>
    </source>
</evidence>
<sequence length="129" mass="14929">MDVRKALIEQYGYAPEDIVFEVRGKRIYAYKSCGLKEKGHEGVYFGKIESDGIRLTIEGAFIIGPKATKNVIEVDDERARRWMKGEDIEVPEEGNRWVILKWRNFWLGGGKLINGVVKNYVPKERRLNI</sequence>
<dbReference type="PIRSF" id="PIRSF016792">
    <property type="entry name" value="UCP016792"/>
    <property type="match status" value="1"/>
</dbReference>
<reference evidence="2 3" key="1">
    <citation type="submission" date="2017-08" db="EMBL/GenBank/DDBJ databases">
        <title>Resequencing and Reannotation of the genome of Pyrococcus furiosus type strain DSM3638.</title>
        <authorList>
            <person name="Reichelt R.M."/>
            <person name="Bunk B."/>
        </authorList>
    </citation>
    <scope>NUCLEOTIDE SEQUENCE [LARGE SCALE GENOMIC DNA]</scope>
    <source>
        <strain evidence="2 3">DSM 3638</strain>
    </source>
</reference>
<gene>
    <name evidence="2" type="ORF">PFDSM3638_04580</name>
</gene>